<dbReference type="GeneID" id="36595930"/>
<proteinExistence type="predicted"/>
<keyword evidence="3" id="KW-1185">Reference proteome</keyword>
<protein>
    <submittedName>
        <fullName evidence="2">Uncharacterized protein</fullName>
    </submittedName>
</protein>
<dbReference type="RefSeq" id="XP_024733422.1">
    <property type="nucleotide sequence ID" value="XM_024887854.1"/>
</dbReference>
<organism evidence="2 3">
    <name type="scientific">Hyaloscypha bicolor E</name>
    <dbReference type="NCBI Taxonomy" id="1095630"/>
    <lineage>
        <taxon>Eukaryota</taxon>
        <taxon>Fungi</taxon>
        <taxon>Dikarya</taxon>
        <taxon>Ascomycota</taxon>
        <taxon>Pezizomycotina</taxon>
        <taxon>Leotiomycetes</taxon>
        <taxon>Helotiales</taxon>
        <taxon>Hyaloscyphaceae</taxon>
        <taxon>Hyaloscypha</taxon>
        <taxon>Hyaloscypha bicolor</taxon>
    </lineage>
</organism>
<sequence length="89" mass="10168">MSNNDWSILPIRTEKHESTFILLASLYLPSLSWSIRSGPYYRRSADRLEYIYLSLVVLTTPSIFSTALNHLFHLSTHLSPSGSFNPPLK</sequence>
<keyword evidence="1" id="KW-0472">Membrane</keyword>
<dbReference type="AlphaFoldDB" id="A0A2J6T0E7"/>
<keyword evidence="1" id="KW-0812">Transmembrane</keyword>
<dbReference type="EMBL" id="KZ613848">
    <property type="protein sequence ID" value="PMD56518.1"/>
    <property type="molecule type" value="Genomic_DNA"/>
</dbReference>
<gene>
    <name evidence="2" type="ORF">K444DRAFT_694089</name>
</gene>
<evidence type="ECO:0000313" key="3">
    <source>
        <dbReference type="Proteomes" id="UP000235371"/>
    </source>
</evidence>
<feature type="transmembrane region" description="Helical" evidence="1">
    <location>
        <begin position="50"/>
        <end position="72"/>
    </location>
</feature>
<evidence type="ECO:0000313" key="2">
    <source>
        <dbReference type="EMBL" id="PMD56518.1"/>
    </source>
</evidence>
<dbReference type="InParanoid" id="A0A2J6T0E7"/>
<keyword evidence="1" id="KW-1133">Transmembrane helix</keyword>
<evidence type="ECO:0000256" key="1">
    <source>
        <dbReference type="SAM" id="Phobius"/>
    </source>
</evidence>
<accession>A0A2J6T0E7</accession>
<feature type="transmembrane region" description="Helical" evidence="1">
    <location>
        <begin position="20"/>
        <end position="38"/>
    </location>
</feature>
<reference evidence="2 3" key="1">
    <citation type="submission" date="2016-04" db="EMBL/GenBank/DDBJ databases">
        <title>A degradative enzymes factory behind the ericoid mycorrhizal symbiosis.</title>
        <authorList>
            <consortium name="DOE Joint Genome Institute"/>
            <person name="Martino E."/>
            <person name="Morin E."/>
            <person name="Grelet G."/>
            <person name="Kuo A."/>
            <person name="Kohler A."/>
            <person name="Daghino S."/>
            <person name="Barry K."/>
            <person name="Choi C."/>
            <person name="Cichocki N."/>
            <person name="Clum A."/>
            <person name="Copeland A."/>
            <person name="Hainaut M."/>
            <person name="Haridas S."/>
            <person name="Labutti K."/>
            <person name="Lindquist E."/>
            <person name="Lipzen A."/>
            <person name="Khouja H.-R."/>
            <person name="Murat C."/>
            <person name="Ohm R."/>
            <person name="Olson A."/>
            <person name="Spatafora J."/>
            <person name="Veneault-Fourrey C."/>
            <person name="Henrissat B."/>
            <person name="Grigoriev I."/>
            <person name="Martin F."/>
            <person name="Perotto S."/>
        </authorList>
    </citation>
    <scope>NUCLEOTIDE SEQUENCE [LARGE SCALE GENOMIC DNA]</scope>
    <source>
        <strain evidence="2 3">E</strain>
    </source>
</reference>
<dbReference type="Proteomes" id="UP000235371">
    <property type="component" value="Unassembled WGS sequence"/>
</dbReference>
<name>A0A2J6T0E7_9HELO</name>